<dbReference type="Proteomes" id="UP000294003">
    <property type="component" value="Unassembled WGS sequence"/>
</dbReference>
<dbReference type="InterPro" id="IPR036770">
    <property type="entry name" value="Ankyrin_rpt-contain_sf"/>
</dbReference>
<gene>
    <name evidence="2" type="ORF">DL762_001763</name>
</gene>
<accession>A0ABY0HFW3</accession>
<feature type="region of interest" description="Disordered" evidence="1">
    <location>
        <begin position="1"/>
        <end position="41"/>
    </location>
</feature>
<proteinExistence type="predicted"/>
<keyword evidence="3" id="KW-1185">Reference proteome</keyword>
<dbReference type="SUPFAM" id="SSF48403">
    <property type="entry name" value="Ankyrin repeat"/>
    <property type="match status" value="1"/>
</dbReference>
<comment type="caution">
    <text evidence="2">The sequence shown here is derived from an EMBL/GenBank/DDBJ whole genome shotgun (WGS) entry which is preliminary data.</text>
</comment>
<evidence type="ECO:0000313" key="2">
    <source>
        <dbReference type="EMBL" id="RYO92197.1"/>
    </source>
</evidence>
<evidence type="ECO:0000256" key="1">
    <source>
        <dbReference type="SAM" id="MobiDB-lite"/>
    </source>
</evidence>
<evidence type="ECO:0000313" key="3">
    <source>
        <dbReference type="Proteomes" id="UP000294003"/>
    </source>
</evidence>
<reference evidence="2 3" key="1">
    <citation type="submission" date="2018-06" db="EMBL/GenBank/DDBJ databases">
        <title>Complete Genomes of Monosporascus.</title>
        <authorList>
            <person name="Robinson A.J."/>
            <person name="Natvig D.O."/>
        </authorList>
    </citation>
    <scope>NUCLEOTIDE SEQUENCE [LARGE SCALE GENOMIC DNA]</scope>
    <source>
        <strain evidence="2 3">CBS 609.92</strain>
    </source>
</reference>
<name>A0ABY0HFW3_9PEZI</name>
<protein>
    <submittedName>
        <fullName evidence="2">Uncharacterized protein</fullName>
    </submittedName>
</protein>
<sequence length="199" mass="21164">MDSLSEHTRTSVRQDCSGDITATDNDGGSPAHRAITEKDPPTRVIFQDDYPKQILRGDIATAAIGSDNVAETRLYHGAGPDLWAGRMSSPAPRGGRILPRGKMPGGLSDVAGGRCKNGSQEIRWLDPMRVAVDLGCAPLVKLLVQQGPGRNIASNEGDTPLQMALGTGDRVFLRVMTDHKGDDVIDFYMGGAGGRLPSI</sequence>
<dbReference type="Gene3D" id="1.25.40.20">
    <property type="entry name" value="Ankyrin repeat-containing domain"/>
    <property type="match status" value="1"/>
</dbReference>
<dbReference type="EMBL" id="QJNS01000030">
    <property type="protein sequence ID" value="RYO92197.1"/>
    <property type="molecule type" value="Genomic_DNA"/>
</dbReference>
<organism evidence="2 3">
    <name type="scientific">Monosporascus cannonballus</name>
    <dbReference type="NCBI Taxonomy" id="155416"/>
    <lineage>
        <taxon>Eukaryota</taxon>
        <taxon>Fungi</taxon>
        <taxon>Dikarya</taxon>
        <taxon>Ascomycota</taxon>
        <taxon>Pezizomycotina</taxon>
        <taxon>Sordariomycetes</taxon>
        <taxon>Xylariomycetidae</taxon>
        <taxon>Xylariales</taxon>
        <taxon>Xylariales incertae sedis</taxon>
        <taxon>Monosporascus</taxon>
    </lineage>
</organism>